<sequence>MVDAKTPRLGACLSLIHLIVLISGAHAASFQRSQLLRKEPDLRSENGPKLPNPEMIRALEYIEKLRQQAHKEESSPDDGPYPGGVSGPFQPKENGGGEDSRLPESSRDSLSEEEWMRILLEALRQADDPPQPAPKDSKAYAWSIPKSFPADLMEDYEPQPQWPERKLQRLRLPGLYEEPSRDNPFKRTNEIVEEQYTPQSLATLESVFQELGKLTGPNNQKRERVEDDPKALYTGDEDDLYKAGNLAYEDVVGGEDWNPIEEKIEGQAQEEARDSKENTDQREPINEETKRAAQPGLQEEEQLSGDASKVLAYLKRLVSPAASGRPQTGPTGDRPARLLQKPLDSQSIYQLIELSRNLQMPPEDLIEMLKTGEKPVGLGELDQELDLPVDLEDVADADLDHPDPFPSKMLSKAGYPQTPGRALAEALPDGLSVEDVLNLLEMENAANSKPPYFPNQYSRDKGLARLPYGPGKPRTNQLSKAAWMPEVENQQELYENLNDKDQELGEYLARMLVKYPEIMNSNPVKRGPIPDSSEDDLLEEEQLEQAIKEHLSQGSSQETDKVAPVSKRFPMGPPKNDDSPNKQYLDEDLLMKVLEYLNQEKAEKGREHVTQRAMENM</sequence>
<feature type="region of interest" description="Disordered" evidence="13">
    <location>
        <begin position="253"/>
        <end position="305"/>
    </location>
</feature>
<reference evidence="16" key="1">
    <citation type="submission" date="2025-08" db="UniProtKB">
        <authorList>
            <consortium name="RefSeq"/>
        </authorList>
    </citation>
    <scope>IDENTIFICATION</scope>
    <source>
        <tissue evidence="16">Kidney</tissue>
    </source>
</reference>
<dbReference type="GO" id="GO:0030141">
    <property type="term" value="C:secretory granule"/>
    <property type="evidence" value="ECO:0007669"/>
    <property type="project" value="InterPro"/>
</dbReference>
<comment type="subunit">
    <text evidence="4">Interacts with Secretogranin III/SCG3.</text>
</comment>
<dbReference type="PANTHER" id="PTHR15119:SF0">
    <property type="entry name" value="SECRETOGRANIN-2"/>
    <property type="match status" value="1"/>
</dbReference>
<feature type="signal peptide" evidence="14">
    <location>
        <begin position="1"/>
        <end position="27"/>
    </location>
</feature>
<dbReference type="PANTHER" id="PTHR15119">
    <property type="entry name" value="SECRETOGRANIN II"/>
    <property type="match status" value="1"/>
</dbReference>
<evidence type="ECO:0000256" key="11">
    <source>
        <dbReference type="ARBA" id="ARBA00022837"/>
    </source>
</evidence>
<dbReference type="InterPro" id="IPR001990">
    <property type="entry name" value="Granin"/>
</dbReference>
<dbReference type="GO" id="GO:0001525">
    <property type="term" value="P:angiogenesis"/>
    <property type="evidence" value="ECO:0007669"/>
    <property type="project" value="TreeGrafter"/>
</dbReference>
<feature type="chain" id="PRO_5010200757" description="Secretogranin-2" evidence="14">
    <location>
        <begin position="28"/>
        <end position="617"/>
    </location>
</feature>
<dbReference type="GO" id="GO:0048245">
    <property type="term" value="P:eosinophil chemotaxis"/>
    <property type="evidence" value="ECO:0007669"/>
    <property type="project" value="TreeGrafter"/>
</dbReference>
<evidence type="ECO:0000313" key="16">
    <source>
        <dbReference type="RefSeq" id="XP_012893579.1"/>
    </source>
</evidence>
<evidence type="ECO:0000256" key="4">
    <source>
        <dbReference type="ARBA" id="ARBA00011376"/>
    </source>
</evidence>
<feature type="region of interest" description="Disordered" evidence="13">
    <location>
        <begin position="318"/>
        <end position="338"/>
    </location>
</feature>
<feature type="region of interest" description="Disordered" evidence="13">
    <location>
        <begin position="549"/>
        <end position="585"/>
    </location>
</feature>
<name>A0A1S3GZ90_DIPOR</name>
<accession>A0A1S3GZ90</accession>
<evidence type="ECO:0000256" key="5">
    <source>
        <dbReference type="ARBA" id="ARBA00013649"/>
    </source>
</evidence>
<dbReference type="PROSITE" id="PS00422">
    <property type="entry name" value="GRANINS_1"/>
    <property type="match status" value="1"/>
</dbReference>
<dbReference type="STRING" id="10020.ENSDORP00000021268"/>
<evidence type="ECO:0000256" key="1">
    <source>
        <dbReference type="ARBA" id="ARBA00003092"/>
    </source>
</evidence>
<keyword evidence="15" id="KW-1185">Reference proteome</keyword>
<keyword evidence="7" id="KW-0597">Phosphoprotein</keyword>
<dbReference type="GeneID" id="106003264"/>
<feature type="region of interest" description="Disordered" evidence="13">
    <location>
        <begin position="213"/>
        <end position="236"/>
    </location>
</feature>
<dbReference type="KEGG" id="dord:106003264"/>
<feature type="compositionally biased region" description="Basic and acidic residues" evidence="13">
    <location>
        <begin position="60"/>
        <end position="74"/>
    </location>
</feature>
<dbReference type="FunCoup" id="A0A1S3GZ90">
    <property type="interactions" value="147"/>
</dbReference>
<organism evidence="15 16">
    <name type="scientific">Dipodomys ordii</name>
    <name type="common">Ord's kangaroo rat</name>
    <dbReference type="NCBI Taxonomy" id="10020"/>
    <lineage>
        <taxon>Eukaryota</taxon>
        <taxon>Metazoa</taxon>
        <taxon>Chordata</taxon>
        <taxon>Craniata</taxon>
        <taxon>Vertebrata</taxon>
        <taxon>Euteleostomi</taxon>
        <taxon>Mammalia</taxon>
        <taxon>Eutheria</taxon>
        <taxon>Euarchontoglires</taxon>
        <taxon>Glires</taxon>
        <taxon>Rodentia</taxon>
        <taxon>Castorimorpha</taxon>
        <taxon>Heteromyidae</taxon>
        <taxon>Dipodomyinae</taxon>
        <taxon>Dipodomys</taxon>
    </lineage>
</organism>
<evidence type="ECO:0000256" key="7">
    <source>
        <dbReference type="ARBA" id="ARBA00022553"/>
    </source>
</evidence>
<dbReference type="GO" id="GO:0005615">
    <property type="term" value="C:extracellular space"/>
    <property type="evidence" value="ECO:0007669"/>
    <property type="project" value="TreeGrafter"/>
</dbReference>
<dbReference type="Proteomes" id="UP000081671">
    <property type="component" value="Unplaced"/>
</dbReference>
<comment type="similarity">
    <text evidence="3">Belongs to the chromogranin/secretogranin protein family.</text>
</comment>
<feature type="region of interest" description="Disordered" evidence="13">
    <location>
        <begin position="121"/>
        <end position="140"/>
    </location>
</feature>
<evidence type="ECO:0000256" key="2">
    <source>
        <dbReference type="ARBA" id="ARBA00004613"/>
    </source>
</evidence>
<dbReference type="Pfam" id="PF01271">
    <property type="entry name" value="Granin"/>
    <property type="match status" value="1"/>
</dbReference>
<dbReference type="RefSeq" id="XP_012893579.1">
    <property type="nucleotide sequence ID" value="XM_013038125.1"/>
</dbReference>
<dbReference type="GO" id="GO:0005125">
    <property type="term" value="F:cytokine activity"/>
    <property type="evidence" value="ECO:0007669"/>
    <property type="project" value="TreeGrafter"/>
</dbReference>
<dbReference type="GO" id="GO:0042056">
    <property type="term" value="F:chemoattractant activity"/>
    <property type="evidence" value="ECO:0007669"/>
    <property type="project" value="TreeGrafter"/>
</dbReference>
<comment type="function">
    <text evidence="1">Neuroendocrine protein of the granin family that regulates the biogenesis of secretory granules.</text>
</comment>
<keyword evidence="8" id="KW-0765">Sulfation</keyword>
<protein>
    <recommendedName>
        <fullName evidence="5">Secretogranin-2</fullName>
    </recommendedName>
    <alternativeName>
        <fullName evidence="12">Secretogranin II</fullName>
    </alternativeName>
</protein>
<dbReference type="InterPro" id="IPR038858">
    <property type="entry name" value="ScgII"/>
</dbReference>
<keyword evidence="11" id="KW-0106">Calcium</keyword>
<keyword evidence="9" id="KW-0165">Cleavage on pair of basic residues</keyword>
<dbReference type="CTD" id="7857"/>
<dbReference type="InterPro" id="IPR018054">
    <property type="entry name" value="Chromogranin_CS"/>
</dbReference>
<feature type="compositionally biased region" description="Basic and acidic residues" evidence="13">
    <location>
        <begin position="220"/>
        <end position="230"/>
    </location>
</feature>
<evidence type="ECO:0000256" key="9">
    <source>
        <dbReference type="ARBA" id="ARBA00022685"/>
    </source>
</evidence>
<evidence type="ECO:0000256" key="3">
    <source>
        <dbReference type="ARBA" id="ARBA00005723"/>
    </source>
</evidence>
<dbReference type="InParanoid" id="A0A1S3GZ90"/>
<feature type="compositionally biased region" description="Basic and acidic residues" evidence="13">
    <location>
        <begin position="98"/>
        <end position="111"/>
    </location>
</feature>
<evidence type="ECO:0000313" key="15">
    <source>
        <dbReference type="Proteomes" id="UP000081671"/>
    </source>
</evidence>
<feature type="region of interest" description="Disordered" evidence="13">
    <location>
        <begin position="39"/>
        <end position="111"/>
    </location>
</feature>
<evidence type="ECO:0000256" key="14">
    <source>
        <dbReference type="SAM" id="SignalP"/>
    </source>
</evidence>
<dbReference type="OrthoDB" id="8894600at2759"/>
<dbReference type="AlphaFoldDB" id="A0A1S3GZ90"/>
<evidence type="ECO:0000256" key="6">
    <source>
        <dbReference type="ARBA" id="ARBA00022525"/>
    </source>
</evidence>
<evidence type="ECO:0000256" key="10">
    <source>
        <dbReference type="ARBA" id="ARBA00022729"/>
    </source>
</evidence>
<keyword evidence="6" id="KW-0964">Secreted</keyword>
<comment type="subcellular location">
    <subcellularLocation>
        <location evidence="2">Secreted</location>
    </subcellularLocation>
</comment>
<evidence type="ECO:0000256" key="12">
    <source>
        <dbReference type="ARBA" id="ARBA00032429"/>
    </source>
</evidence>
<gene>
    <name evidence="16" type="primary">Scg2</name>
</gene>
<proteinExistence type="inferred from homology"/>
<evidence type="ECO:0000256" key="8">
    <source>
        <dbReference type="ARBA" id="ARBA00022641"/>
    </source>
</evidence>
<evidence type="ECO:0000256" key="13">
    <source>
        <dbReference type="SAM" id="MobiDB-lite"/>
    </source>
</evidence>
<keyword evidence="10 14" id="KW-0732">Signal</keyword>
<feature type="compositionally biased region" description="Basic and acidic residues" evidence="13">
    <location>
        <begin position="260"/>
        <end position="291"/>
    </location>
</feature>